<keyword evidence="1" id="KW-0723">Serine/threonine-protein kinase</keyword>
<dbReference type="PANTHER" id="PTHR35526">
    <property type="entry name" value="ANTI-SIGMA-F FACTOR RSBW-RELATED"/>
    <property type="match status" value="1"/>
</dbReference>
<keyword evidence="1" id="KW-0808">Transferase</keyword>
<dbReference type="Gene3D" id="3.30.565.10">
    <property type="entry name" value="Histidine kinase-like ATPase, C-terminal domain"/>
    <property type="match status" value="1"/>
</dbReference>
<dbReference type="Pfam" id="PF13581">
    <property type="entry name" value="HATPase_c_2"/>
    <property type="match status" value="1"/>
</dbReference>
<dbReference type="PANTHER" id="PTHR35526:SF3">
    <property type="entry name" value="ANTI-SIGMA-F FACTOR RSBW"/>
    <property type="match status" value="1"/>
</dbReference>
<name>A0ABX8G3W8_9ACTN</name>
<keyword evidence="4" id="KW-0067">ATP-binding</keyword>
<keyword evidence="1" id="KW-0418">Kinase</keyword>
<dbReference type="EMBL" id="CP075896">
    <property type="protein sequence ID" value="QWB28051.1"/>
    <property type="molecule type" value="Genomic_DNA"/>
</dbReference>
<dbReference type="CDD" id="cd16936">
    <property type="entry name" value="HATPase_RsbW-like"/>
    <property type="match status" value="1"/>
</dbReference>
<evidence type="ECO:0000313" key="5">
    <source>
        <dbReference type="Proteomes" id="UP000679629"/>
    </source>
</evidence>
<accession>A0ABX8G3W8</accession>
<evidence type="ECO:0000259" key="3">
    <source>
        <dbReference type="Pfam" id="PF13581"/>
    </source>
</evidence>
<sequence>MTSHRGDAVSSPAQHVLRPPSGAGAHTSAACTSRGLPPGPHTLTPYGIAPTPETRQLPSGALAASATLRVECGLEGFARARSFTRDTLHLWSLDHCREDATLVVTKLTANAATHAAPGTSGAPEVRLGFRLNPTHLLVTVSDPDDHPPVHRPAAGSALEEHGRGLRIVDALSEEWGWTPHPPAGKTVWARLSTSPPI</sequence>
<dbReference type="PROSITE" id="PS51257">
    <property type="entry name" value="PROKAR_LIPOPROTEIN"/>
    <property type="match status" value="1"/>
</dbReference>
<dbReference type="InterPro" id="IPR050267">
    <property type="entry name" value="Anti-sigma-factor_SerPK"/>
</dbReference>
<keyword evidence="5" id="KW-1185">Reference proteome</keyword>
<organism evidence="4 5">
    <name type="scientific">Streptomyces koelreuteriae</name>
    <dbReference type="NCBI Taxonomy" id="2838015"/>
    <lineage>
        <taxon>Bacteria</taxon>
        <taxon>Bacillati</taxon>
        <taxon>Actinomycetota</taxon>
        <taxon>Actinomycetes</taxon>
        <taxon>Kitasatosporales</taxon>
        <taxon>Streptomycetaceae</taxon>
        <taxon>Streptomyces</taxon>
    </lineage>
</organism>
<keyword evidence="4" id="KW-0547">Nucleotide-binding</keyword>
<proteinExistence type="predicted"/>
<dbReference type="GO" id="GO:0005524">
    <property type="term" value="F:ATP binding"/>
    <property type="evidence" value="ECO:0007669"/>
    <property type="project" value="UniProtKB-KW"/>
</dbReference>
<gene>
    <name evidence="4" type="ORF">KJK29_00285</name>
</gene>
<protein>
    <submittedName>
        <fullName evidence="4">ATP-binding protein</fullName>
    </submittedName>
</protein>
<evidence type="ECO:0000256" key="2">
    <source>
        <dbReference type="SAM" id="MobiDB-lite"/>
    </source>
</evidence>
<feature type="region of interest" description="Disordered" evidence="2">
    <location>
        <begin position="1"/>
        <end position="53"/>
    </location>
</feature>
<dbReference type="InterPro" id="IPR003594">
    <property type="entry name" value="HATPase_dom"/>
</dbReference>
<dbReference type="Proteomes" id="UP000679629">
    <property type="component" value="Chromosome"/>
</dbReference>
<dbReference type="SUPFAM" id="SSF55874">
    <property type="entry name" value="ATPase domain of HSP90 chaperone/DNA topoisomerase II/histidine kinase"/>
    <property type="match status" value="1"/>
</dbReference>
<evidence type="ECO:0000313" key="4">
    <source>
        <dbReference type="EMBL" id="QWB28051.1"/>
    </source>
</evidence>
<evidence type="ECO:0000256" key="1">
    <source>
        <dbReference type="ARBA" id="ARBA00022527"/>
    </source>
</evidence>
<dbReference type="InterPro" id="IPR036890">
    <property type="entry name" value="HATPase_C_sf"/>
</dbReference>
<feature type="domain" description="Histidine kinase/HSP90-like ATPase" evidence="3">
    <location>
        <begin position="78"/>
        <end position="190"/>
    </location>
</feature>
<reference evidence="5" key="1">
    <citation type="submission" date="2021-05" db="EMBL/GenBank/DDBJ databases">
        <title>Direct Submission.</title>
        <authorList>
            <person name="Li K."/>
            <person name="Gao J."/>
        </authorList>
    </citation>
    <scope>NUCLEOTIDE SEQUENCE [LARGE SCALE GENOMIC DNA]</scope>
    <source>
        <strain evidence="5">MG62</strain>
    </source>
</reference>